<reference evidence="1 2" key="1">
    <citation type="submission" date="2016-03" db="EMBL/GenBank/DDBJ databases">
        <authorList>
            <person name="Ploux O."/>
        </authorList>
    </citation>
    <scope>NUCLEOTIDE SEQUENCE [LARGE SCALE GENOMIC DNA]</scope>
    <source>
        <strain evidence="1 2">UAMH 11012</strain>
    </source>
</reference>
<evidence type="ECO:0000313" key="1">
    <source>
        <dbReference type="EMBL" id="CZR51736.1"/>
    </source>
</evidence>
<keyword evidence="2" id="KW-1185">Reference proteome</keyword>
<accession>A0A1L7WG32</accession>
<dbReference type="Proteomes" id="UP000184330">
    <property type="component" value="Unassembled WGS sequence"/>
</dbReference>
<dbReference type="EMBL" id="FJOG01000002">
    <property type="protein sequence ID" value="CZR51736.1"/>
    <property type="molecule type" value="Genomic_DNA"/>
</dbReference>
<dbReference type="AlphaFoldDB" id="A0A1L7WG32"/>
<proteinExistence type="predicted"/>
<organism evidence="1 2">
    <name type="scientific">Phialocephala subalpina</name>
    <dbReference type="NCBI Taxonomy" id="576137"/>
    <lineage>
        <taxon>Eukaryota</taxon>
        <taxon>Fungi</taxon>
        <taxon>Dikarya</taxon>
        <taxon>Ascomycota</taxon>
        <taxon>Pezizomycotina</taxon>
        <taxon>Leotiomycetes</taxon>
        <taxon>Helotiales</taxon>
        <taxon>Mollisiaceae</taxon>
        <taxon>Phialocephala</taxon>
        <taxon>Phialocephala fortinii species complex</taxon>
    </lineage>
</organism>
<dbReference type="OrthoDB" id="10463940at2759"/>
<gene>
    <name evidence="1" type="ORF">PAC_01613</name>
</gene>
<protein>
    <submittedName>
        <fullName evidence="1">Uncharacterized protein</fullName>
    </submittedName>
</protein>
<evidence type="ECO:0000313" key="2">
    <source>
        <dbReference type="Proteomes" id="UP000184330"/>
    </source>
</evidence>
<name>A0A1L7WG32_9HELO</name>
<sequence>MDSTSSIPPYPEAENFIGGSLPQLRIEFARAKDRLKRDFGNAPGRESEWTAEEYVRRFETGNMNYEHLQDSEYSLQLQDVFLKVHGYLRMLPSQSLITSVAALMSMKWIRYPLDFEEYAKQRFEAGKDCLEQIAINMPNLIPLTYDKLTRMVIAISRRESGLPSPAFFPPMTVTKIHFLNNLPLDTKNGHLTNLHARVECELNVLYTWIFRKQGHLDDSSSPDIGQTSNTAA</sequence>